<reference evidence="2" key="1">
    <citation type="submission" date="2020-03" db="EMBL/GenBank/DDBJ databases">
        <title>Draft sequencing of Paenibacilllus sp. S3N08.</title>
        <authorList>
            <person name="Kim D.-U."/>
        </authorList>
    </citation>
    <scope>NUCLEOTIDE SEQUENCE</scope>
    <source>
        <strain evidence="2">S3N08</strain>
    </source>
</reference>
<accession>A0ABX0JG95</accession>
<dbReference type="Pfam" id="PF01261">
    <property type="entry name" value="AP_endonuc_2"/>
    <property type="match status" value="1"/>
</dbReference>
<dbReference type="PANTHER" id="PTHR12110:SF41">
    <property type="entry name" value="INOSOSE DEHYDRATASE"/>
    <property type="match status" value="1"/>
</dbReference>
<protein>
    <submittedName>
        <fullName evidence="2">Sugar phosphate isomerase/epimerase</fullName>
    </submittedName>
</protein>
<dbReference type="Gene3D" id="3.20.20.150">
    <property type="entry name" value="Divalent-metal-dependent TIM barrel enzymes"/>
    <property type="match status" value="1"/>
</dbReference>
<evidence type="ECO:0000259" key="1">
    <source>
        <dbReference type="Pfam" id="PF01261"/>
    </source>
</evidence>
<dbReference type="InterPro" id="IPR050312">
    <property type="entry name" value="IolE/XylAMocC-like"/>
</dbReference>
<dbReference type="Proteomes" id="UP001165962">
    <property type="component" value="Unassembled WGS sequence"/>
</dbReference>
<dbReference type="PANTHER" id="PTHR12110">
    <property type="entry name" value="HYDROXYPYRUVATE ISOMERASE"/>
    <property type="match status" value="1"/>
</dbReference>
<proteinExistence type="predicted"/>
<keyword evidence="3" id="KW-1185">Reference proteome</keyword>
<evidence type="ECO:0000313" key="2">
    <source>
        <dbReference type="EMBL" id="NHN33718.1"/>
    </source>
</evidence>
<dbReference type="EMBL" id="JAAOIW010000013">
    <property type="protein sequence ID" value="NHN33718.1"/>
    <property type="molecule type" value="Genomic_DNA"/>
</dbReference>
<dbReference type="InterPro" id="IPR013022">
    <property type="entry name" value="Xyl_isomerase-like_TIM-brl"/>
</dbReference>
<gene>
    <name evidence="2" type="ORF">G9U52_28275</name>
</gene>
<organism evidence="2 3">
    <name type="scientific">Paenibacillus agricola</name>
    <dbReference type="NCBI Taxonomy" id="2716264"/>
    <lineage>
        <taxon>Bacteria</taxon>
        <taxon>Bacillati</taxon>
        <taxon>Bacillota</taxon>
        <taxon>Bacilli</taxon>
        <taxon>Bacillales</taxon>
        <taxon>Paenibacillaceae</taxon>
        <taxon>Paenibacillus</taxon>
    </lineage>
</organism>
<dbReference type="InterPro" id="IPR036237">
    <property type="entry name" value="Xyl_isomerase-like_sf"/>
</dbReference>
<dbReference type="SUPFAM" id="SSF51658">
    <property type="entry name" value="Xylose isomerase-like"/>
    <property type="match status" value="1"/>
</dbReference>
<dbReference type="RefSeq" id="WP_166154022.1">
    <property type="nucleotide sequence ID" value="NZ_JAAOIW010000013.1"/>
</dbReference>
<name>A0ABX0JG95_9BACL</name>
<sequence>MSFTPAQVGVQLYTLRDRFTTREEIVQTLSKVRDIGYQSVQFYRIPIDISEMRDILQKLGLSVCGVDVPVARLEQEFDQVLKEMELLDCRYITYSYGGDWSKGYLNGLEDYIKAISSIGERLKSTPFRFAYHNHSFEFVGYKGRAALEYFYEQTEYAGILAELDTYWVQHGGGDPADWISRYKGRVPIIHLKDLAIEQVEGKVTQVFAEVGQGNMNWDSILQAATDAEVEWLVVEQDFCAKDPFDSVKESYDFIITALSRLGQNAKGES</sequence>
<dbReference type="GO" id="GO:0016853">
    <property type="term" value="F:isomerase activity"/>
    <property type="evidence" value="ECO:0007669"/>
    <property type="project" value="UniProtKB-KW"/>
</dbReference>
<feature type="domain" description="Xylose isomerase-like TIM barrel" evidence="1">
    <location>
        <begin position="30"/>
        <end position="254"/>
    </location>
</feature>
<comment type="caution">
    <text evidence="2">The sequence shown here is derived from an EMBL/GenBank/DDBJ whole genome shotgun (WGS) entry which is preliminary data.</text>
</comment>
<keyword evidence="2" id="KW-0413">Isomerase</keyword>
<evidence type="ECO:0000313" key="3">
    <source>
        <dbReference type="Proteomes" id="UP001165962"/>
    </source>
</evidence>